<sequence length="336" mass="37839">MALNPPTMDRLAFVRLLHQQAAEQSRLPPPMNFMCVLMYHDAVELFLLLAGEHLGANIPEKGNFTQRYFDNINRELNGTELSGRKGVGRLTDQRNAFKHANTWPGPTGIEQFRADAAAFFEDNTPKVFGVEFAKIEMADVVPQEGTRQKLKEAAEAEAEGDRTQAMGYLVIAFDDLFQEHVGPAHAIQSEFSFGRTIRTPAFRGIGGMVNQLQTSPSDKGHARAADRFAKDRIGQALDLTVEAVISLQKAMRVMAIGIDYYRYVQFDRLTPEVRRYSAEHVVFDPEASYAPSVEEFQFCQSFVIEAALRLAEISAVVVRPSWRPEVELGEVEFRWH</sequence>
<accession>A0ABV5Y7Z8</accession>
<organism evidence="1 2">
    <name type="scientific">Actinoallomurus acaciae</name>
    <dbReference type="NCBI Taxonomy" id="502577"/>
    <lineage>
        <taxon>Bacteria</taxon>
        <taxon>Bacillati</taxon>
        <taxon>Actinomycetota</taxon>
        <taxon>Actinomycetes</taxon>
        <taxon>Streptosporangiales</taxon>
        <taxon>Thermomonosporaceae</taxon>
        <taxon>Actinoallomurus</taxon>
    </lineage>
</organism>
<evidence type="ECO:0008006" key="3">
    <source>
        <dbReference type="Google" id="ProtNLM"/>
    </source>
</evidence>
<name>A0ABV5Y7Z8_9ACTN</name>
<gene>
    <name evidence="1" type="ORF">ACFFNX_01205</name>
</gene>
<evidence type="ECO:0000313" key="2">
    <source>
        <dbReference type="Proteomes" id="UP001589627"/>
    </source>
</evidence>
<keyword evidence="2" id="KW-1185">Reference proteome</keyword>
<comment type="caution">
    <text evidence="1">The sequence shown here is derived from an EMBL/GenBank/DDBJ whole genome shotgun (WGS) entry which is preliminary data.</text>
</comment>
<dbReference type="EMBL" id="JBHLZP010000003">
    <property type="protein sequence ID" value="MFB9830808.1"/>
    <property type="molecule type" value="Genomic_DNA"/>
</dbReference>
<dbReference type="RefSeq" id="WP_378193640.1">
    <property type="nucleotide sequence ID" value="NZ_JBHLZP010000003.1"/>
</dbReference>
<dbReference type="Proteomes" id="UP001589627">
    <property type="component" value="Unassembled WGS sequence"/>
</dbReference>
<reference evidence="1 2" key="1">
    <citation type="submission" date="2024-09" db="EMBL/GenBank/DDBJ databases">
        <authorList>
            <person name="Sun Q."/>
            <person name="Mori K."/>
        </authorList>
    </citation>
    <scope>NUCLEOTIDE SEQUENCE [LARGE SCALE GENOMIC DNA]</scope>
    <source>
        <strain evidence="1 2">TBRC 0563</strain>
    </source>
</reference>
<evidence type="ECO:0000313" key="1">
    <source>
        <dbReference type="EMBL" id="MFB9830808.1"/>
    </source>
</evidence>
<protein>
    <recommendedName>
        <fullName evidence="3">HEPN AbiU2-like domain-containing protein</fullName>
    </recommendedName>
</protein>
<proteinExistence type="predicted"/>